<dbReference type="InterPro" id="IPR001194">
    <property type="entry name" value="cDENN_dom"/>
</dbReference>
<dbReference type="GeneID" id="37023451"/>
<accession>A0A316VBT3</accession>
<feature type="compositionally biased region" description="Polar residues" evidence="2">
    <location>
        <begin position="617"/>
        <end position="629"/>
    </location>
</feature>
<dbReference type="RefSeq" id="XP_025354880.1">
    <property type="nucleotide sequence ID" value="XM_025501670.1"/>
</dbReference>
<evidence type="ECO:0000313" key="5">
    <source>
        <dbReference type="Proteomes" id="UP000245771"/>
    </source>
</evidence>
<evidence type="ECO:0000256" key="2">
    <source>
        <dbReference type="SAM" id="MobiDB-lite"/>
    </source>
</evidence>
<reference evidence="4 5" key="1">
    <citation type="journal article" date="2018" name="Mol. Biol. Evol.">
        <title>Broad Genomic Sampling Reveals a Smut Pathogenic Ancestry of the Fungal Clade Ustilaginomycotina.</title>
        <authorList>
            <person name="Kijpornyongpan T."/>
            <person name="Mondo S.J."/>
            <person name="Barry K."/>
            <person name="Sandor L."/>
            <person name="Lee J."/>
            <person name="Lipzen A."/>
            <person name="Pangilinan J."/>
            <person name="LaButti K."/>
            <person name="Hainaut M."/>
            <person name="Henrissat B."/>
            <person name="Grigoriev I.V."/>
            <person name="Spatafora J.W."/>
            <person name="Aime M.C."/>
        </authorList>
    </citation>
    <scope>NUCLEOTIDE SEQUENCE [LARGE SCALE GENOMIC DNA]</scope>
    <source>
        <strain evidence="4 5">MCA 3882</strain>
    </source>
</reference>
<dbReference type="STRING" id="1280837.A0A316VBT3"/>
<dbReference type="InParanoid" id="A0A316VBT3"/>
<evidence type="ECO:0000256" key="1">
    <source>
        <dbReference type="SAM" id="Coils"/>
    </source>
</evidence>
<evidence type="ECO:0000259" key="3">
    <source>
        <dbReference type="SMART" id="SM00799"/>
    </source>
</evidence>
<sequence length="787" mass="90082">MDIGDLVNFTNPCLQYEEMLGEGILYLGLPDRLQEHGWKYCSSMKNRTSNHPTFKPILQSAIIRYKGTIMQFQEIDLEDMESELENLIEKCRKQCLPFDCSIVEDRTITSSRQISYHSFPIKHDHALTRQPSKSIQQEQRGRADETLYAHVLTIRTALTSARKQELKQYQKATQSSKQRREADVTWLKLTAPRAICFLSKYPLHFLFADILRFAYLRYGGKSRMIDFLNHCFLTPVTSLDRQIQIKISSLEDDVHFTHVSTCTINDNVSIPDPIPAILTAAINKEQCLDAILLDKRVALVSDSVTLLSFCARELESLLGSQIVYPIVHHTELHSIIAKEQGKYIIPVQRQMSHVLSMTEIHIIDLDRGVSKHKGSSKLSKWLPTRSKLSDRHRSTSVWLDRDLFGFKNSTFRNVGTIEVGKPVSFGGAPSGDLALEALDVPNRGWTIQEVVGEMQSITNKPPTRPLTKRKSMLFGRKNKVTSSAAKDLSSPKLQEPAAERIEITPQLPKLENYQIGPITNEFVGERSHDSVTAVDQPYESFLGLKEGKRWQDLRIRAVQSYSNIDVIKQRKRNRKIGRILEDGVKEFSSYEDDDLPNALSIDAQKHFPTEDAKGRTESLQTPRSQATGFTSTTETMPLTPTTAQIPRAPYQSKKEEEEPIPSSSPPERPRTPIVTSSHFDWLEDVESMQVQLEQMIERLENENAEQINSVEQNHEEYARIWQAFCLTPPTNRSEEVKNSTSNEFQQIVEWRNDVQGGYFDEEPMTSFFDDDLFNSSWNTRWERRNSV</sequence>
<dbReference type="AlphaFoldDB" id="A0A316VBT3"/>
<proteinExistence type="predicted"/>
<dbReference type="Proteomes" id="UP000245771">
    <property type="component" value="Unassembled WGS sequence"/>
</dbReference>
<dbReference type="EMBL" id="KZ819603">
    <property type="protein sequence ID" value="PWN34578.1"/>
    <property type="molecule type" value="Genomic_DNA"/>
</dbReference>
<feature type="coiled-coil region" evidence="1">
    <location>
        <begin position="682"/>
        <end position="716"/>
    </location>
</feature>
<dbReference type="SMART" id="SM00799">
    <property type="entry name" value="DENN"/>
    <property type="match status" value="1"/>
</dbReference>
<gene>
    <name evidence="4" type="ORF">FA14DRAFT_188659</name>
</gene>
<name>A0A316VBT3_9BASI</name>
<organism evidence="4 5">
    <name type="scientific">Meira miltonrushii</name>
    <dbReference type="NCBI Taxonomy" id="1280837"/>
    <lineage>
        <taxon>Eukaryota</taxon>
        <taxon>Fungi</taxon>
        <taxon>Dikarya</taxon>
        <taxon>Basidiomycota</taxon>
        <taxon>Ustilaginomycotina</taxon>
        <taxon>Exobasidiomycetes</taxon>
        <taxon>Exobasidiales</taxon>
        <taxon>Brachybasidiaceae</taxon>
        <taxon>Meira</taxon>
    </lineage>
</organism>
<keyword evidence="5" id="KW-1185">Reference proteome</keyword>
<feature type="compositionally biased region" description="Basic and acidic residues" evidence="2">
    <location>
        <begin position="603"/>
        <end position="616"/>
    </location>
</feature>
<evidence type="ECO:0000313" key="4">
    <source>
        <dbReference type="EMBL" id="PWN34578.1"/>
    </source>
</evidence>
<protein>
    <recommendedName>
        <fullName evidence="3">cDENN domain-containing protein</fullName>
    </recommendedName>
</protein>
<feature type="domain" description="cDENN" evidence="3">
    <location>
        <begin position="190"/>
        <end position="368"/>
    </location>
</feature>
<keyword evidence="1" id="KW-0175">Coiled coil</keyword>
<feature type="region of interest" description="Disordered" evidence="2">
    <location>
        <begin position="603"/>
        <end position="673"/>
    </location>
</feature>
<feature type="compositionally biased region" description="Low complexity" evidence="2">
    <location>
        <begin position="630"/>
        <end position="642"/>
    </location>
</feature>